<protein>
    <submittedName>
        <fullName evidence="1">Uncharacterized protein</fullName>
    </submittedName>
</protein>
<gene>
    <name evidence="1" type="ORF">Ahy_B04g069782</name>
</gene>
<keyword evidence="2" id="KW-1185">Reference proteome</keyword>
<dbReference type="PANTHER" id="PTHR10775:SF158">
    <property type="entry name" value="TNP2-LIKE TRANSPOSON PROTEIN"/>
    <property type="match status" value="1"/>
</dbReference>
<proteinExistence type="predicted"/>
<organism evidence="1 2">
    <name type="scientific">Arachis hypogaea</name>
    <name type="common">Peanut</name>
    <dbReference type="NCBI Taxonomy" id="3818"/>
    <lineage>
        <taxon>Eukaryota</taxon>
        <taxon>Viridiplantae</taxon>
        <taxon>Streptophyta</taxon>
        <taxon>Embryophyta</taxon>
        <taxon>Tracheophyta</taxon>
        <taxon>Spermatophyta</taxon>
        <taxon>Magnoliopsida</taxon>
        <taxon>eudicotyledons</taxon>
        <taxon>Gunneridae</taxon>
        <taxon>Pentapetalae</taxon>
        <taxon>rosids</taxon>
        <taxon>fabids</taxon>
        <taxon>Fabales</taxon>
        <taxon>Fabaceae</taxon>
        <taxon>Papilionoideae</taxon>
        <taxon>50 kb inversion clade</taxon>
        <taxon>dalbergioids sensu lato</taxon>
        <taxon>Dalbergieae</taxon>
        <taxon>Pterocarpus clade</taxon>
        <taxon>Arachis</taxon>
    </lineage>
</organism>
<evidence type="ECO:0000313" key="1">
    <source>
        <dbReference type="EMBL" id="RYR12254.1"/>
    </source>
</evidence>
<dbReference type="Proteomes" id="UP000289738">
    <property type="component" value="Chromosome B04"/>
</dbReference>
<dbReference type="EMBL" id="SDMP01000014">
    <property type="protein sequence ID" value="RYR12254.1"/>
    <property type="molecule type" value="Genomic_DNA"/>
</dbReference>
<sequence>MWVSTNANKGGCIRSSVVMTISPGYTIWLRHGEKSVEERSRLGRVDENLISQVNQMHQIVNKAFNFTMQHGSEDITTIENAEDDEDVLQYLYEGPSRAARDFNDLLSDGEQELYPGCSKYSKLSFLVKLYYIKCMCGVSDKAMSMILDLLQDAFEQAKLPKTVYEVRKTIRKLGIEYTKIDACPNDCMLYRGDDENLTRCKKCRCSRWKQKTKKGFIVRLNVPVKRNGKPISAKTLRYFPLIPRLQRLYPDGYY</sequence>
<dbReference type="PANTHER" id="PTHR10775">
    <property type="entry name" value="OS08G0208400 PROTEIN"/>
    <property type="match status" value="1"/>
</dbReference>
<accession>A0A444ZDL6</accession>
<dbReference type="AlphaFoldDB" id="A0A444ZDL6"/>
<reference evidence="1 2" key="1">
    <citation type="submission" date="2019-01" db="EMBL/GenBank/DDBJ databases">
        <title>Sequencing of cultivated peanut Arachis hypogaea provides insights into genome evolution and oil improvement.</title>
        <authorList>
            <person name="Chen X."/>
        </authorList>
    </citation>
    <scope>NUCLEOTIDE SEQUENCE [LARGE SCALE GENOMIC DNA]</scope>
    <source>
        <strain evidence="2">cv. Fuhuasheng</strain>
        <tissue evidence="1">Leaves</tissue>
    </source>
</reference>
<evidence type="ECO:0000313" key="2">
    <source>
        <dbReference type="Proteomes" id="UP000289738"/>
    </source>
</evidence>
<comment type="caution">
    <text evidence="1">The sequence shown here is derived from an EMBL/GenBank/DDBJ whole genome shotgun (WGS) entry which is preliminary data.</text>
</comment>
<name>A0A444ZDL6_ARAHY</name>